<comment type="function">
    <text evidence="1">Golgi membrane protein involved in vesicular trafficking and spindle migration.</text>
</comment>
<feature type="domain" description="VTT" evidence="12">
    <location>
        <begin position="425"/>
        <end position="539"/>
    </location>
</feature>
<evidence type="ECO:0000256" key="7">
    <source>
        <dbReference type="ARBA" id="ARBA00022989"/>
    </source>
</evidence>
<evidence type="ECO:0000256" key="3">
    <source>
        <dbReference type="ARBA" id="ARBA00008640"/>
    </source>
</evidence>
<feature type="compositionally biased region" description="Low complexity" evidence="10">
    <location>
        <begin position="53"/>
        <end position="70"/>
    </location>
</feature>
<feature type="compositionally biased region" description="Basic and acidic residues" evidence="10">
    <location>
        <begin position="215"/>
        <end position="224"/>
    </location>
</feature>
<dbReference type="PANTHER" id="PTHR47549">
    <property type="entry name" value="GOLGI APPARATUS MEMBRANE PROTEIN TVP38-RELATED"/>
    <property type="match status" value="1"/>
</dbReference>
<evidence type="ECO:0000256" key="5">
    <source>
        <dbReference type="ARBA" id="ARBA00020673"/>
    </source>
</evidence>
<sequence>MSLHGPAEVPKRSDSATTHRQRRTPSLRVQTTQLRSFSYDSEPGARRGQVPVSSSAAAAAAAAAGQSATGRSRRSTMTSHGQLPSAGGAGTVGGSTSRTQSPLSVLSPRTPSSHAHTRLFGRAAAYAAQSLVDVVTRSLSPSSTHGYASILFDMPTASSPISSIADWDHRHADAGTSSNDHRTAAHSTTSSANGPNGGSDIRHPVQQHQHHAHHHVNDDDRRSSSDTTAGSAPAYALAGDDDEVQLLRTHARKSTHSEHSIPMDDIVAPKARHGAVWLHPKPSKASAASTHRRQRNRQAEHAARWTAEHAWARLRTGLSLLANPRELAASVHQHVHAQWIYWARAFRDPMTDQRIWWPPWLASYVPLLIWVGISVMSTTMVMLFHVQLFHALDVLSTTLRSLGLVGRVLFGMIIFVLTFPPMPLYSTMIVLSGFAFGMWQGFLVSYVAALTGAASVFVLSRTHLRAWMMRLLAHAGGLQRVIRAIELRPQLLFLVRLAPYPYNLLNMLLASSHVLTFRTYITCTALALPKLLVHTSIGASIESFASYHSAANETQGADPSHKKTNTVRQVFGGFGIALCVGIFLYLYYVTRRAVDTLDSDEGEDAESLDESATTDMEDDKDPLASGVYDQSKPGTPLRRVTPLELRRPRSVIAWDHLDRLPPPPPEPPLSWLAESIEQFERAAEQRVL</sequence>
<evidence type="ECO:0000313" key="14">
    <source>
        <dbReference type="Proteomes" id="UP000008837"/>
    </source>
</evidence>
<organism evidence="13 14">
    <name type="scientific">Malassezia globosa (strain ATCC MYA-4612 / CBS 7966)</name>
    <name type="common">Dandruff-associated fungus</name>
    <dbReference type="NCBI Taxonomy" id="425265"/>
    <lineage>
        <taxon>Eukaryota</taxon>
        <taxon>Fungi</taxon>
        <taxon>Dikarya</taxon>
        <taxon>Basidiomycota</taxon>
        <taxon>Ustilaginomycotina</taxon>
        <taxon>Malasseziomycetes</taxon>
        <taxon>Malasseziales</taxon>
        <taxon>Malasseziaceae</taxon>
        <taxon>Malassezia</taxon>
    </lineage>
</organism>
<feature type="compositionally biased region" description="Polar residues" evidence="10">
    <location>
        <begin position="27"/>
        <end position="39"/>
    </location>
</feature>
<evidence type="ECO:0000256" key="11">
    <source>
        <dbReference type="SAM" id="Phobius"/>
    </source>
</evidence>
<dbReference type="InterPro" id="IPR051076">
    <property type="entry name" value="Golgi_membrane_TVP38/TMEM64"/>
</dbReference>
<dbReference type="InParanoid" id="A8QD58"/>
<dbReference type="GeneID" id="5853097"/>
<accession>A8QD58</accession>
<feature type="compositionally biased region" description="Polar residues" evidence="10">
    <location>
        <begin position="185"/>
        <end position="194"/>
    </location>
</feature>
<keyword evidence="8" id="KW-0333">Golgi apparatus</keyword>
<evidence type="ECO:0000256" key="4">
    <source>
        <dbReference type="ARBA" id="ARBA00013533"/>
    </source>
</evidence>
<gene>
    <name evidence="13" type="ORF">MGL_4126</name>
</gene>
<evidence type="ECO:0000256" key="8">
    <source>
        <dbReference type="ARBA" id="ARBA00023034"/>
    </source>
</evidence>
<dbReference type="KEGG" id="mgl:MGL_4126"/>
<evidence type="ECO:0000313" key="13">
    <source>
        <dbReference type="EMBL" id="EDP41577.1"/>
    </source>
</evidence>
<evidence type="ECO:0000256" key="10">
    <source>
        <dbReference type="SAM" id="MobiDB-lite"/>
    </source>
</evidence>
<keyword evidence="9 11" id="KW-0472">Membrane</keyword>
<dbReference type="EMBL" id="AAYY01000020">
    <property type="protein sequence ID" value="EDP41577.1"/>
    <property type="molecule type" value="Genomic_DNA"/>
</dbReference>
<feature type="compositionally biased region" description="Acidic residues" evidence="10">
    <location>
        <begin position="598"/>
        <end position="609"/>
    </location>
</feature>
<reference evidence="13 14" key="1">
    <citation type="journal article" date="2007" name="Proc. Natl. Acad. Sci. U.S.A.">
        <title>Dandruff-associated Malassezia genomes reveal convergent and divergent virulence traits shared with plant and human fungal pathogens.</title>
        <authorList>
            <person name="Xu J."/>
            <person name="Saunders C.W."/>
            <person name="Hu P."/>
            <person name="Grant R.A."/>
            <person name="Boekhout T."/>
            <person name="Kuramae E.E."/>
            <person name="Kronstad J.W."/>
            <person name="Deangelis Y.M."/>
            <person name="Reeder N.L."/>
            <person name="Johnstone K.R."/>
            <person name="Leland M."/>
            <person name="Fieno A.M."/>
            <person name="Begley W.M."/>
            <person name="Sun Y."/>
            <person name="Lacey M.P."/>
            <person name="Chaudhary T."/>
            <person name="Keough T."/>
            <person name="Chu L."/>
            <person name="Sears R."/>
            <person name="Yuan B."/>
            <person name="Dawson T.L.Jr."/>
        </authorList>
    </citation>
    <scope>NUCLEOTIDE SEQUENCE [LARGE SCALE GENOMIC DNA]</scope>
    <source>
        <strain evidence="14">ATCC MYA-4612 / CBS 7966</strain>
    </source>
</reference>
<comment type="subcellular location">
    <subcellularLocation>
        <location evidence="2">Golgi apparatus membrane</location>
        <topology evidence="2">Multi-pass membrane protein</topology>
    </subcellularLocation>
</comment>
<feature type="transmembrane region" description="Helical" evidence="11">
    <location>
        <begin position="367"/>
        <end position="389"/>
    </location>
</feature>
<dbReference type="GO" id="GO:0000139">
    <property type="term" value="C:Golgi membrane"/>
    <property type="evidence" value="ECO:0007669"/>
    <property type="project" value="UniProtKB-SubCell"/>
</dbReference>
<feature type="transmembrane region" description="Helical" evidence="11">
    <location>
        <begin position="439"/>
        <end position="460"/>
    </location>
</feature>
<dbReference type="PANTHER" id="PTHR47549:SF3">
    <property type="entry name" value="GOLGI APPARATUS MEMBRANE PROTEIN TVP38"/>
    <property type="match status" value="1"/>
</dbReference>
<dbReference type="RefSeq" id="XP_001728791.1">
    <property type="nucleotide sequence ID" value="XM_001728739.1"/>
</dbReference>
<feature type="compositionally biased region" description="Basic and acidic residues" evidence="10">
    <location>
        <begin position="172"/>
        <end position="183"/>
    </location>
</feature>
<feature type="region of interest" description="Disordered" evidence="10">
    <location>
        <begin position="1"/>
        <end position="114"/>
    </location>
</feature>
<keyword evidence="6 11" id="KW-0812">Transmembrane</keyword>
<comment type="similarity">
    <text evidence="3">Belongs to the TVP38/TMEM64 family.</text>
</comment>
<evidence type="ECO:0000256" key="9">
    <source>
        <dbReference type="ARBA" id="ARBA00023136"/>
    </source>
</evidence>
<dbReference type="Pfam" id="PF09335">
    <property type="entry name" value="VTT_dom"/>
    <property type="match status" value="1"/>
</dbReference>
<dbReference type="VEuPathDB" id="FungiDB:MGL_4126"/>
<dbReference type="Proteomes" id="UP000008837">
    <property type="component" value="Unassembled WGS sequence"/>
</dbReference>
<feature type="region of interest" description="Disordered" evidence="10">
    <location>
        <begin position="172"/>
        <end position="242"/>
    </location>
</feature>
<evidence type="ECO:0000259" key="12">
    <source>
        <dbReference type="Pfam" id="PF09335"/>
    </source>
</evidence>
<feature type="compositionally biased region" description="Polar residues" evidence="10">
    <location>
        <begin position="98"/>
        <end position="114"/>
    </location>
</feature>
<dbReference type="OrthoDB" id="166803at2759"/>
<keyword evidence="14" id="KW-1185">Reference proteome</keyword>
<evidence type="ECO:0000256" key="6">
    <source>
        <dbReference type="ARBA" id="ARBA00022692"/>
    </source>
</evidence>
<evidence type="ECO:0000256" key="2">
    <source>
        <dbReference type="ARBA" id="ARBA00004653"/>
    </source>
</evidence>
<feature type="transmembrane region" description="Helical" evidence="11">
    <location>
        <begin position="401"/>
        <end position="419"/>
    </location>
</feature>
<keyword evidence="7 11" id="KW-1133">Transmembrane helix</keyword>
<dbReference type="GO" id="GO:0016192">
    <property type="term" value="P:vesicle-mediated transport"/>
    <property type="evidence" value="ECO:0007669"/>
    <property type="project" value="TreeGrafter"/>
</dbReference>
<dbReference type="OMA" id="WIYWARA"/>
<name>A8QD58_MALGO</name>
<comment type="caution">
    <text evidence="13">The sequence shown here is derived from an EMBL/GenBank/DDBJ whole genome shotgun (WGS) entry which is preliminary data.</text>
</comment>
<dbReference type="AlphaFoldDB" id="A8QD58"/>
<protein>
    <recommendedName>
        <fullName evidence="4">Golgi apparatus membrane protein TVP38</fullName>
    </recommendedName>
    <alternativeName>
        <fullName evidence="5">Golgi apparatus membrane protein tvp38</fullName>
    </alternativeName>
</protein>
<feature type="region of interest" description="Disordered" evidence="10">
    <location>
        <begin position="598"/>
        <end position="642"/>
    </location>
</feature>
<dbReference type="InterPro" id="IPR032816">
    <property type="entry name" value="VTT_dom"/>
</dbReference>
<evidence type="ECO:0000256" key="1">
    <source>
        <dbReference type="ARBA" id="ARBA00002978"/>
    </source>
</evidence>
<proteinExistence type="inferred from homology"/>
<dbReference type="GO" id="GO:0000022">
    <property type="term" value="P:mitotic spindle elongation"/>
    <property type="evidence" value="ECO:0007669"/>
    <property type="project" value="TreeGrafter"/>
</dbReference>
<feature type="transmembrane region" description="Helical" evidence="11">
    <location>
        <begin position="570"/>
        <end position="588"/>
    </location>
</feature>